<dbReference type="EMBL" id="JBIAXI010000024">
    <property type="protein sequence ID" value="MFF4777667.1"/>
    <property type="molecule type" value="Genomic_DNA"/>
</dbReference>
<dbReference type="Proteomes" id="UP001602119">
    <property type="component" value="Unassembled WGS sequence"/>
</dbReference>
<reference evidence="1 2" key="1">
    <citation type="submission" date="2024-10" db="EMBL/GenBank/DDBJ databases">
        <title>The Natural Products Discovery Center: Release of the First 8490 Sequenced Strains for Exploring Actinobacteria Biosynthetic Diversity.</title>
        <authorList>
            <person name="Kalkreuter E."/>
            <person name="Kautsar S.A."/>
            <person name="Yang D."/>
            <person name="Bader C.D."/>
            <person name="Teijaro C.N."/>
            <person name="Fluegel L."/>
            <person name="Davis C.M."/>
            <person name="Simpson J.R."/>
            <person name="Lauterbach L."/>
            <person name="Steele A.D."/>
            <person name="Gui C."/>
            <person name="Meng S."/>
            <person name="Li G."/>
            <person name="Viehrig K."/>
            <person name="Ye F."/>
            <person name="Su P."/>
            <person name="Kiefer A.F."/>
            <person name="Nichols A."/>
            <person name="Cepeda A.J."/>
            <person name="Yan W."/>
            <person name="Fan B."/>
            <person name="Jiang Y."/>
            <person name="Adhikari A."/>
            <person name="Zheng C.-J."/>
            <person name="Schuster L."/>
            <person name="Cowan T.M."/>
            <person name="Smanski M.J."/>
            <person name="Chevrette M.G."/>
            <person name="De Carvalho L.P.S."/>
            <person name="Shen B."/>
        </authorList>
    </citation>
    <scope>NUCLEOTIDE SEQUENCE [LARGE SCALE GENOMIC DNA]</scope>
    <source>
        <strain evidence="1 2">NPDC001281</strain>
    </source>
</reference>
<keyword evidence="2" id="KW-1185">Reference proteome</keyword>
<sequence length="119" mass="13487">MTTSTTCRTLQIFTTSGRVTEDGDWNPATKSVWETKIELDELGPAATVKEVAEAAADQIERAGCDNEYSSHPDWQPNGWYSAETYTNPYSGDREEKTLHLKGFSEAESREIHRRLFGRR</sequence>
<evidence type="ECO:0000313" key="1">
    <source>
        <dbReference type="EMBL" id="MFF4777667.1"/>
    </source>
</evidence>
<accession>A0ABW6VHR4</accession>
<name>A0ABW6VHR4_MICFU</name>
<gene>
    <name evidence="1" type="ORF">ACFY05_33050</name>
</gene>
<dbReference type="RefSeq" id="WP_387346175.1">
    <property type="nucleotide sequence ID" value="NZ_JBIAXI010000024.1"/>
</dbReference>
<comment type="caution">
    <text evidence="1">The sequence shown here is derived from an EMBL/GenBank/DDBJ whole genome shotgun (WGS) entry which is preliminary data.</text>
</comment>
<organism evidence="1 2">
    <name type="scientific">Microtetraspora fusca</name>
    <dbReference type="NCBI Taxonomy" id="1997"/>
    <lineage>
        <taxon>Bacteria</taxon>
        <taxon>Bacillati</taxon>
        <taxon>Actinomycetota</taxon>
        <taxon>Actinomycetes</taxon>
        <taxon>Streptosporangiales</taxon>
        <taxon>Streptosporangiaceae</taxon>
        <taxon>Microtetraspora</taxon>
    </lineage>
</organism>
<proteinExistence type="predicted"/>
<evidence type="ECO:0000313" key="2">
    <source>
        <dbReference type="Proteomes" id="UP001602119"/>
    </source>
</evidence>
<protein>
    <submittedName>
        <fullName evidence="1">Uncharacterized protein</fullName>
    </submittedName>
</protein>